<keyword evidence="2" id="KW-1185">Reference proteome</keyword>
<proteinExistence type="predicted"/>
<keyword evidence="1" id="KW-0436">Ligase</keyword>
<protein>
    <submittedName>
        <fullName evidence="1">2'-5' RNA ligase</fullName>
    </submittedName>
</protein>
<dbReference type="RefSeq" id="WP_221403098.1">
    <property type="nucleotide sequence ID" value="NZ_JACHWI010000010.1"/>
</dbReference>
<accession>A0A327Z4Y5</accession>
<gene>
    <name evidence="1" type="ORF">B0I29_11583</name>
</gene>
<dbReference type="InterPro" id="IPR009097">
    <property type="entry name" value="Cyclic_Pdiesterase"/>
</dbReference>
<dbReference type="PANTHER" id="PTHR40037">
    <property type="entry name" value="PHOSPHOESTERASE YJCG-RELATED"/>
    <property type="match status" value="1"/>
</dbReference>
<comment type="caution">
    <text evidence="1">The sequence shown here is derived from an EMBL/GenBank/DDBJ whole genome shotgun (WGS) entry which is preliminary data.</text>
</comment>
<reference evidence="1 2" key="1">
    <citation type="submission" date="2018-06" db="EMBL/GenBank/DDBJ databases">
        <title>Genomic Encyclopedia of Type Strains, Phase III (KMG-III): the genomes of soil and plant-associated and newly described type strains.</title>
        <authorList>
            <person name="Whitman W."/>
        </authorList>
    </citation>
    <scope>NUCLEOTIDE SEQUENCE [LARGE SCALE GENOMIC DNA]</scope>
    <source>
        <strain evidence="1 2">CGMCC 4.7090</strain>
    </source>
</reference>
<dbReference type="Proteomes" id="UP000249341">
    <property type="component" value="Unassembled WGS sequence"/>
</dbReference>
<dbReference type="GO" id="GO:0016874">
    <property type="term" value="F:ligase activity"/>
    <property type="evidence" value="ECO:0007669"/>
    <property type="project" value="UniProtKB-KW"/>
</dbReference>
<dbReference type="InterPro" id="IPR050580">
    <property type="entry name" value="2H_phosphoesterase_YjcG-like"/>
</dbReference>
<organism evidence="1 2">
    <name type="scientific">Actinoplanes lutulentus</name>
    <dbReference type="NCBI Taxonomy" id="1287878"/>
    <lineage>
        <taxon>Bacteria</taxon>
        <taxon>Bacillati</taxon>
        <taxon>Actinomycetota</taxon>
        <taxon>Actinomycetes</taxon>
        <taxon>Micromonosporales</taxon>
        <taxon>Micromonosporaceae</taxon>
        <taxon>Actinoplanes</taxon>
    </lineage>
</organism>
<name>A0A327Z4Y5_9ACTN</name>
<dbReference type="PANTHER" id="PTHR40037:SF1">
    <property type="entry name" value="PHOSPHOESTERASE SAOUHSC_00951-RELATED"/>
    <property type="match status" value="1"/>
</dbReference>
<evidence type="ECO:0000313" key="2">
    <source>
        <dbReference type="Proteomes" id="UP000249341"/>
    </source>
</evidence>
<dbReference type="EMBL" id="QLMJ01000015">
    <property type="protein sequence ID" value="RAK31277.1"/>
    <property type="molecule type" value="Genomic_DNA"/>
</dbReference>
<evidence type="ECO:0000313" key="1">
    <source>
        <dbReference type="EMBL" id="RAK31277.1"/>
    </source>
</evidence>
<dbReference type="Gene3D" id="3.90.1140.10">
    <property type="entry name" value="Cyclic phosphodiesterase"/>
    <property type="match status" value="1"/>
</dbReference>
<dbReference type="AlphaFoldDB" id="A0A327Z4Y5"/>
<dbReference type="SUPFAM" id="SSF55144">
    <property type="entry name" value="LigT-like"/>
    <property type="match status" value="1"/>
</dbReference>
<dbReference type="Pfam" id="PF13563">
    <property type="entry name" value="2_5_RNA_ligase2"/>
    <property type="match status" value="1"/>
</dbReference>
<sequence length="180" mass="19567">MTDTAAVEPTQSALIVPIPEAEPAVAGLRERLDTAASRGIPAHITVLYPFLPPSQLTPQVLAAVRLIVAGVPRFFMSLDRVAWFHDRVVWLAPDPAEPFRELTNRIATRFPQAQPYGGEFAEVVPHLTIGHDHPRPELDAAAAVVEASLPIRARVTSVRLIAGNPQPGDTWHTLTDFPLG</sequence>